<organism evidence="1 2">
    <name type="scientific">Brevundimonas naejangsanensis</name>
    <dbReference type="NCBI Taxonomy" id="588932"/>
    <lineage>
        <taxon>Bacteria</taxon>
        <taxon>Pseudomonadati</taxon>
        <taxon>Pseudomonadota</taxon>
        <taxon>Alphaproteobacteria</taxon>
        <taxon>Caulobacterales</taxon>
        <taxon>Caulobacteraceae</taxon>
        <taxon>Brevundimonas</taxon>
    </lineage>
</organism>
<dbReference type="EMBL" id="CP015614">
    <property type="protein sequence ID" value="ANF56047.1"/>
    <property type="molecule type" value="Genomic_DNA"/>
</dbReference>
<evidence type="ECO:0000313" key="1">
    <source>
        <dbReference type="EMBL" id="ANF56047.1"/>
    </source>
</evidence>
<dbReference type="AlphaFoldDB" id="A0A172YA03"/>
<keyword evidence="2" id="KW-1185">Reference proteome</keyword>
<dbReference type="SUPFAM" id="SSF53335">
    <property type="entry name" value="S-adenosyl-L-methionine-dependent methyltransferases"/>
    <property type="match status" value="1"/>
</dbReference>
<dbReference type="OrthoDB" id="2548453at2"/>
<dbReference type="eggNOG" id="ENOG502ZBQA">
    <property type="taxonomic scope" value="Bacteria"/>
</dbReference>
<dbReference type="Pfam" id="PF08241">
    <property type="entry name" value="Methyltransf_11"/>
    <property type="match status" value="1"/>
</dbReference>
<dbReference type="CDD" id="cd02440">
    <property type="entry name" value="AdoMet_MTases"/>
    <property type="match status" value="1"/>
</dbReference>
<accession>A0A172YA03</accession>
<proteinExistence type="predicted"/>
<reference evidence="1 2" key="1">
    <citation type="journal article" date="2014" name="Genome Announc.">
        <title>Genome Sequence of a Promising Hydrogen-Producing Facultative Anaerobic Bacterium, Brevundimonas naejangsanensis Strain B1.</title>
        <authorList>
            <person name="Su H."/>
            <person name="Zhang T."/>
            <person name="Bao M."/>
            <person name="Jiang Y."/>
            <person name="Wang Y."/>
            <person name="Tan T."/>
        </authorList>
    </citation>
    <scope>NUCLEOTIDE SEQUENCE [LARGE SCALE GENOMIC DNA]</scope>
    <source>
        <strain evidence="1 2">B1</strain>
    </source>
</reference>
<dbReference type="KEGG" id="bne:DA69_13930"/>
<protein>
    <submittedName>
        <fullName evidence="1">Uncharacterized protein</fullName>
    </submittedName>
</protein>
<dbReference type="InterPro" id="IPR029063">
    <property type="entry name" value="SAM-dependent_MTases_sf"/>
</dbReference>
<gene>
    <name evidence="1" type="ORF">DA69_13930</name>
</gene>
<evidence type="ECO:0000313" key="2">
    <source>
        <dbReference type="Proteomes" id="UP000077603"/>
    </source>
</evidence>
<name>A0A172YA03_9CAUL</name>
<sequence length="256" mass="28760">MCREEDFSQAYFSYWSTRLAEPLRYHRKLWEFVFICQALWERGAVVSGHRGLGFGVGVEPLAAFFASQDCRILATDLAATEAIDLGWTETNQHAAGKVALRKPWVCPDDLFDRNVEFHECDMNHIPADYVDFDFCWSACALEHLGSIEHGLAFIERSIDCLKPGGWAAHTTEFNVSSDDITVDHQPTVLFRRRDIEGLLQRLRAKGHNAVAVNYDAGVGVLDQFIDVPPYREQPHLKMALSGFATTSIGILVQRGG</sequence>
<dbReference type="GO" id="GO:0008757">
    <property type="term" value="F:S-adenosylmethionine-dependent methyltransferase activity"/>
    <property type="evidence" value="ECO:0007669"/>
    <property type="project" value="InterPro"/>
</dbReference>
<dbReference type="Proteomes" id="UP000077603">
    <property type="component" value="Chromosome"/>
</dbReference>
<dbReference type="InterPro" id="IPR013216">
    <property type="entry name" value="Methyltransf_11"/>
</dbReference>
<dbReference type="Gene3D" id="3.40.50.150">
    <property type="entry name" value="Vaccinia Virus protein VP39"/>
    <property type="match status" value="1"/>
</dbReference>
<dbReference type="STRING" id="588932.DA69_13930"/>